<comment type="similarity">
    <text evidence="2">Belongs to the APC3/CDC27 family.</text>
</comment>
<dbReference type="Gene3D" id="1.25.40.10">
    <property type="entry name" value="Tetratricopeptide repeat domain"/>
    <property type="match status" value="1"/>
</dbReference>
<dbReference type="Proteomes" id="UP000092321">
    <property type="component" value="Unassembled WGS sequence"/>
</dbReference>
<proteinExistence type="inferred from homology"/>
<dbReference type="PANTHER" id="PTHR12558:SF13">
    <property type="entry name" value="CELL DIVISION CYCLE PROTEIN 27 HOMOLOG"/>
    <property type="match status" value="1"/>
</dbReference>
<dbReference type="GO" id="GO:0005680">
    <property type="term" value="C:anaphase-promoting complex"/>
    <property type="evidence" value="ECO:0007669"/>
    <property type="project" value="UniProtKB-ARBA"/>
</dbReference>
<dbReference type="PANTHER" id="PTHR12558">
    <property type="entry name" value="CELL DIVISION CYCLE 16,23,27"/>
    <property type="match status" value="1"/>
</dbReference>
<feature type="repeat" description="TPR" evidence="3">
    <location>
        <begin position="441"/>
        <end position="474"/>
    </location>
</feature>
<evidence type="ECO:0000256" key="2">
    <source>
        <dbReference type="ARBA" id="ARBA00038210"/>
    </source>
</evidence>
<keyword evidence="1 3" id="KW-0802">TPR repeat</keyword>
<accession>A0A1B7TK66</accession>
<dbReference type="Pfam" id="PF13181">
    <property type="entry name" value="TPR_8"/>
    <property type="match status" value="1"/>
</dbReference>
<gene>
    <name evidence="4" type="ORF">HANVADRAFT_46780</name>
</gene>
<dbReference type="InterPro" id="IPR011990">
    <property type="entry name" value="TPR-like_helical_dom_sf"/>
</dbReference>
<evidence type="ECO:0000256" key="3">
    <source>
        <dbReference type="PROSITE-ProRule" id="PRU00339"/>
    </source>
</evidence>
<reference evidence="5" key="1">
    <citation type="journal article" date="2016" name="Proc. Natl. Acad. Sci. U.S.A.">
        <title>Comparative genomics of biotechnologically important yeasts.</title>
        <authorList>
            <person name="Riley R."/>
            <person name="Haridas S."/>
            <person name="Wolfe K.H."/>
            <person name="Lopes M.R."/>
            <person name="Hittinger C.T."/>
            <person name="Goeker M."/>
            <person name="Salamov A.A."/>
            <person name="Wisecaver J.H."/>
            <person name="Long T.M."/>
            <person name="Calvey C.H."/>
            <person name="Aerts A.L."/>
            <person name="Barry K.W."/>
            <person name="Choi C."/>
            <person name="Clum A."/>
            <person name="Coughlan A.Y."/>
            <person name="Deshpande S."/>
            <person name="Douglass A.P."/>
            <person name="Hanson S.J."/>
            <person name="Klenk H.-P."/>
            <person name="LaButti K.M."/>
            <person name="Lapidus A."/>
            <person name="Lindquist E.A."/>
            <person name="Lipzen A.M."/>
            <person name="Meier-Kolthoff J.P."/>
            <person name="Ohm R.A."/>
            <person name="Otillar R.P."/>
            <person name="Pangilinan J.L."/>
            <person name="Peng Y."/>
            <person name="Rokas A."/>
            <person name="Rosa C.A."/>
            <person name="Scheuner C."/>
            <person name="Sibirny A.A."/>
            <person name="Slot J.C."/>
            <person name="Stielow J.B."/>
            <person name="Sun H."/>
            <person name="Kurtzman C.P."/>
            <person name="Blackwell M."/>
            <person name="Grigoriev I.V."/>
            <person name="Jeffries T.W."/>
        </authorList>
    </citation>
    <scope>NUCLEOTIDE SEQUENCE [LARGE SCALE GENOMIC DNA]</scope>
    <source>
        <strain evidence="5">NRRL Y-1626</strain>
    </source>
</reference>
<dbReference type="SMART" id="SM00028">
    <property type="entry name" value="TPR"/>
    <property type="match status" value="6"/>
</dbReference>
<dbReference type="AlphaFoldDB" id="A0A1B7TK66"/>
<protein>
    <submittedName>
        <fullName evidence="4">TPR-like protein</fullName>
    </submittedName>
</protein>
<dbReference type="Pfam" id="PF13431">
    <property type="entry name" value="TPR_17"/>
    <property type="match status" value="1"/>
</dbReference>
<evidence type="ECO:0000256" key="1">
    <source>
        <dbReference type="ARBA" id="ARBA00022803"/>
    </source>
</evidence>
<keyword evidence="5" id="KW-1185">Reference proteome</keyword>
<dbReference type="PROSITE" id="PS50293">
    <property type="entry name" value="TPR_REGION"/>
    <property type="match status" value="1"/>
</dbReference>
<evidence type="ECO:0000313" key="4">
    <source>
        <dbReference type="EMBL" id="OBA29142.1"/>
    </source>
</evidence>
<dbReference type="InterPro" id="IPR019734">
    <property type="entry name" value="TPR_rpt"/>
</dbReference>
<evidence type="ECO:0000313" key="5">
    <source>
        <dbReference type="Proteomes" id="UP000092321"/>
    </source>
</evidence>
<organism evidence="4 5">
    <name type="scientific">Hanseniaspora valbyensis NRRL Y-1626</name>
    <dbReference type="NCBI Taxonomy" id="766949"/>
    <lineage>
        <taxon>Eukaryota</taxon>
        <taxon>Fungi</taxon>
        <taxon>Dikarya</taxon>
        <taxon>Ascomycota</taxon>
        <taxon>Saccharomycotina</taxon>
        <taxon>Saccharomycetes</taxon>
        <taxon>Saccharomycodales</taxon>
        <taxon>Saccharomycodaceae</taxon>
        <taxon>Hanseniaspora</taxon>
    </lineage>
</organism>
<sequence length="597" mass="70925">MLSYIIAEGIEKLPSLFKQLETQIINNISVQNYTNVEILSQLLFSKYSKRQNKSEYFDEIVERAKAIYSLSLYHIGKYDSLYDLFCDRSWCPKSKDYYEYIWYYTYLGNLQLKNKSNKIFAERQKALHSNFYTPNNFEDLENDEIIKRIQLFGTPDRSMLCQKKAYLFLDTESNYEEAIRFLKQSVKLNPLNMESVIKINELNVYDLDNKSNLENKNFALQELSLNVSIDDIGNLLYCIYKAIDSFTQNDFFKCIRILKTNLADFLDTKNEFESKTHTNTFLYFIIYKCFIELFDYDEAYEVLSKKLFEVDYSKKLYYNIEPKSNNVNILKELYIIASVNLWQSFKITSDFKYVNSLYIFVQTMIENRQTSSLPCMIAMAILYSCMNENEQALKILNKAIQKHPEYYYTYNLLANEYINIEEYDIAFKLFSKSLDLNKYFYKTYYSLGLLYLNNGDYEKALPHLIKSLHLNKINIILLNTVGINLEKLQKTEEAKKYYKLVLTLYKEGKQNVFIQNYINLSHFKLANLAYHEKNYIEALNLLLEYTKPNFKGYQYSSSTFCNIYYLLSQIYMKLDDMPNSLNFKHKAISLDPSVYNE</sequence>
<feature type="repeat" description="TPR" evidence="3">
    <location>
        <begin position="561"/>
        <end position="594"/>
    </location>
</feature>
<feature type="repeat" description="TPR" evidence="3">
    <location>
        <begin position="407"/>
        <end position="440"/>
    </location>
</feature>
<dbReference type="EMBL" id="LXPE01000001">
    <property type="protein sequence ID" value="OBA29142.1"/>
    <property type="molecule type" value="Genomic_DNA"/>
</dbReference>
<dbReference type="SUPFAM" id="SSF48452">
    <property type="entry name" value="TPR-like"/>
    <property type="match status" value="1"/>
</dbReference>
<name>A0A1B7TK66_9ASCO</name>
<dbReference type="OrthoDB" id="329563at2759"/>
<comment type="caution">
    <text evidence="4">The sequence shown here is derived from an EMBL/GenBank/DDBJ whole genome shotgun (WGS) entry which is preliminary data.</text>
</comment>
<dbReference type="PROSITE" id="PS50005">
    <property type="entry name" value="TPR"/>
    <property type="match status" value="3"/>
</dbReference>